<reference evidence="2" key="1">
    <citation type="journal article" date="2020" name="New Phytol.">
        <title>Comparative genomics reveals dynamic genome evolution in host specialist ectomycorrhizal fungi.</title>
        <authorList>
            <person name="Lofgren L.A."/>
            <person name="Nguyen N.H."/>
            <person name="Vilgalys R."/>
            <person name="Ruytinx J."/>
            <person name="Liao H.L."/>
            <person name="Branco S."/>
            <person name="Kuo A."/>
            <person name="LaButti K."/>
            <person name="Lipzen A."/>
            <person name="Andreopoulos W."/>
            <person name="Pangilinan J."/>
            <person name="Riley R."/>
            <person name="Hundley H."/>
            <person name="Na H."/>
            <person name="Barry K."/>
            <person name="Grigoriev I.V."/>
            <person name="Stajich J.E."/>
            <person name="Kennedy P.G."/>
        </authorList>
    </citation>
    <scope>NUCLEOTIDE SEQUENCE</scope>
    <source>
        <strain evidence="2">FC203</strain>
    </source>
</reference>
<dbReference type="GeneID" id="64655862"/>
<accession>A0AAD4HKM9</accession>
<sequence length="106" mass="12177">MFGQNFAFSLSVFAYLTPWGAINEELHANMYCRNDKSYSESMPCLQSQSFVIFALLRLTWRHWRNATKVTSIVPDRHFSGRGREAEMCCSLLIGFRMTGTGARARE</sequence>
<protein>
    <recommendedName>
        <fullName evidence="4">Secreted protein</fullName>
    </recommendedName>
</protein>
<organism evidence="2 3">
    <name type="scientific">Suillus fuscotomentosus</name>
    <dbReference type="NCBI Taxonomy" id="1912939"/>
    <lineage>
        <taxon>Eukaryota</taxon>
        <taxon>Fungi</taxon>
        <taxon>Dikarya</taxon>
        <taxon>Basidiomycota</taxon>
        <taxon>Agaricomycotina</taxon>
        <taxon>Agaricomycetes</taxon>
        <taxon>Agaricomycetidae</taxon>
        <taxon>Boletales</taxon>
        <taxon>Suillineae</taxon>
        <taxon>Suillaceae</taxon>
        <taxon>Suillus</taxon>
    </lineage>
</organism>
<evidence type="ECO:0000313" key="2">
    <source>
        <dbReference type="EMBL" id="KAG1901170.1"/>
    </source>
</evidence>
<dbReference type="AlphaFoldDB" id="A0AAD4HKM9"/>
<feature type="signal peptide" evidence="1">
    <location>
        <begin position="1"/>
        <end position="21"/>
    </location>
</feature>
<feature type="chain" id="PRO_5042083321" description="Secreted protein" evidence="1">
    <location>
        <begin position="22"/>
        <end position="106"/>
    </location>
</feature>
<evidence type="ECO:0000256" key="1">
    <source>
        <dbReference type="SAM" id="SignalP"/>
    </source>
</evidence>
<keyword evidence="1" id="KW-0732">Signal</keyword>
<evidence type="ECO:0008006" key="4">
    <source>
        <dbReference type="Google" id="ProtNLM"/>
    </source>
</evidence>
<dbReference type="EMBL" id="JABBWK010000023">
    <property type="protein sequence ID" value="KAG1901170.1"/>
    <property type="molecule type" value="Genomic_DNA"/>
</dbReference>
<dbReference type="Proteomes" id="UP001195769">
    <property type="component" value="Unassembled WGS sequence"/>
</dbReference>
<dbReference type="RefSeq" id="XP_041226745.1">
    <property type="nucleotide sequence ID" value="XM_041361564.1"/>
</dbReference>
<comment type="caution">
    <text evidence="2">The sequence shown here is derived from an EMBL/GenBank/DDBJ whole genome shotgun (WGS) entry which is preliminary data.</text>
</comment>
<evidence type="ECO:0000313" key="3">
    <source>
        <dbReference type="Proteomes" id="UP001195769"/>
    </source>
</evidence>
<name>A0AAD4HKM9_9AGAM</name>
<keyword evidence="3" id="KW-1185">Reference proteome</keyword>
<proteinExistence type="predicted"/>
<gene>
    <name evidence="2" type="ORF">F5891DRAFT_1030280</name>
</gene>